<comment type="caution">
    <text evidence="1">The sequence shown here is derived from an EMBL/GenBank/DDBJ whole genome shotgun (WGS) entry which is preliminary data.</text>
</comment>
<gene>
    <name evidence="1" type="ORF">CryarDRAFT_3116</name>
</gene>
<dbReference type="EMBL" id="JFBT01000001">
    <property type="protein sequence ID" value="EXG81989.1"/>
    <property type="molecule type" value="Genomic_DNA"/>
</dbReference>
<reference evidence="1 2" key="1">
    <citation type="submission" date="2013-07" db="EMBL/GenBank/DDBJ databases">
        <authorList>
            <consortium name="DOE Joint Genome Institute"/>
            <person name="Eisen J."/>
            <person name="Huntemann M."/>
            <person name="Han J."/>
            <person name="Chen A."/>
            <person name="Kyrpides N."/>
            <person name="Mavromatis K."/>
            <person name="Markowitz V."/>
            <person name="Palaniappan K."/>
            <person name="Ivanova N."/>
            <person name="Schaumberg A."/>
            <person name="Pati A."/>
            <person name="Liolios K."/>
            <person name="Nordberg H.P."/>
            <person name="Cantor M.N."/>
            <person name="Hua S.X."/>
            <person name="Woyke T."/>
        </authorList>
    </citation>
    <scope>NUCLEOTIDE SEQUENCE [LARGE SCALE GENOMIC DNA]</scope>
    <source>
        <strain evidence="1 2">DSM 44712</strain>
    </source>
</reference>
<organism evidence="1 2">
    <name type="scientific">Cryptosporangium arvum DSM 44712</name>
    <dbReference type="NCBI Taxonomy" id="927661"/>
    <lineage>
        <taxon>Bacteria</taxon>
        <taxon>Bacillati</taxon>
        <taxon>Actinomycetota</taxon>
        <taxon>Actinomycetes</taxon>
        <taxon>Cryptosporangiales</taxon>
        <taxon>Cryptosporangiaceae</taxon>
        <taxon>Cryptosporangium</taxon>
    </lineage>
</organism>
<keyword evidence="2" id="KW-1185">Reference proteome</keyword>
<dbReference type="Proteomes" id="UP000021053">
    <property type="component" value="Unassembled WGS sequence"/>
</dbReference>
<protein>
    <submittedName>
        <fullName evidence="1">Uncharacterized protein</fullName>
    </submittedName>
</protein>
<accession>A0A010ZTF7</accession>
<dbReference type="HOGENOM" id="CLU_1238052_0_0_11"/>
<evidence type="ECO:0000313" key="1">
    <source>
        <dbReference type="EMBL" id="EXG81989.1"/>
    </source>
</evidence>
<proteinExistence type="predicted"/>
<sequence>MPALRVLPKETPMSLSLVCLPDDTPAERIAAAAEASLAALSLTTHGPADHFLAGRRRHWFSRIEHESIAGGRLHHLDLAAMRNAAYQLNWYRWTVWQQVVANTRPAQPYWTFLAHHRTTPTRYPLDRAQQDYLAQPRVLVMNTYNALPHRAMDLPTSHLEALQLGSHAYAHFGWLSAVPGDRLLCLDGTLLTAGTGQLAPRMDYLAEANGQIDTLAPDDIVVALRTP</sequence>
<dbReference type="PATRIC" id="fig|927661.3.peg.3076"/>
<name>A0A010ZTF7_9ACTN</name>
<evidence type="ECO:0000313" key="2">
    <source>
        <dbReference type="Proteomes" id="UP000021053"/>
    </source>
</evidence>
<dbReference type="AlphaFoldDB" id="A0A010ZTF7"/>